<dbReference type="OrthoDB" id="10415618at2759"/>
<dbReference type="PROSITE" id="PS00028">
    <property type="entry name" value="ZINC_FINGER_C2H2_1"/>
    <property type="match status" value="1"/>
</dbReference>
<evidence type="ECO:0000259" key="2">
    <source>
        <dbReference type="PROSITE" id="PS00028"/>
    </source>
</evidence>
<name>A0A1L7XDY9_9HELO</name>
<keyword evidence="4" id="KW-1185">Reference proteome</keyword>
<dbReference type="AlphaFoldDB" id="A0A1L7XDY9"/>
<feature type="compositionally biased region" description="Polar residues" evidence="1">
    <location>
        <begin position="89"/>
        <end position="104"/>
    </location>
</feature>
<proteinExistence type="predicted"/>
<feature type="domain" description="C2H2-type" evidence="2">
    <location>
        <begin position="144"/>
        <end position="165"/>
    </location>
</feature>
<feature type="compositionally biased region" description="Polar residues" evidence="1">
    <location>
        <begin position="61"/>
        <end position="80"/>
    </location>
</feature>
<feature type="region of interest" description="Disordered" evidence="1">
    <location>
        <begin position="1"/>
        <end position="41"/>
    </location>
</feature>
<protein>
    <recommendedName>
        <fullName evidence="2">C2H2-type domain-containing protein</fullName>
    </recommendedName>
</protein>
<accession>A0A1L7XDY9</accession>
<sequence>MDANNNNAANGNQDNNASSEGTAKKTARIPLPSSPLSGRVWSPKHQDFIVLGPRQSTSWTMMNAPNAISTPTHRSASSAEPQPGVANLTADNPQQTQAPRQYSVTRAPEHHPYWMMQSTGHPIIQQEPQRAYQSPYPPRGPNKCPYCPAYLSSPQEMVDHIQTQH</sequence>
<reference evidence="3 4" key="1">
    <citation type="submission" date="2016-03" db="EMBL/GenBank/DDBJ databases">
        <authorList>
            <person name="Ploux O."/>
        </authorList>
    </citation>
    <scope>NUCLEOTIDE SEQUENCE [LARGE SCALE GENOMIC DNA]</scope>
    <source>
        <strain evidence="3 4">UAMH 11012</strain>
    </source>
</reference>
<evidence type="ECO:0000313" key="4">
    <source>
        <dbReference type="Proteomes" id="UP000184330"/>
    </source>
</evidence>
<gene>
    <name evidence="3" type="ORF">PAC_13083</name>
</gene>
<feature type="region of interest" description="Disordered" evidence="1">
    <location>
        <begin position="61"/>
        <end position="104"/>
    </location>
</feature>
<organism evidence="3 4">
    <name type="scientific">Phialocephala subalpina</name>
    <dbReference type="NCBI Taxonomy" id="576137"/>
    <lineage>
        <taxon>Eukaryota</taxon>
        <taxon>Fungi</taxon>
        <taxon>Dikarya</taxon>
        <taxon>Ascomycota</taxon>
        <taxon>Pezizomycotina</taxon>
        <taxon>Leotiomycetes</taxon>
        <taxon>Helotiales</taxon>
        <taxon>Mollisiaceae</taxon>
        <taxon>Phialocephala</taxon>
        <taxon>Phialocephala fortinii species complex</taxon>
    </lineage>
</organism>
<dbReference type="InterPro" id="IPR013087">
    <property type="entry name" value="Znf_C2H2_type"/>
</dbReference>
<dbReference type="Proteomes" id="UP000184330">
    <property type="component" value="Unassembled WGS sequence"/>
</dbReference>
<evidence type="ECO:0000313" key="3">
    <source>
        <dbReference type="EMBL" id="CZR63187.1"/>
    </source>
</evidence>
<feature type="compositionally biased region" description="Low complexity" evidence="1">
    <location>
        <begin position="1"/>
        <end position="17"/>
    </location>
</feature>
<dbReference type="EMBL" id="FJOG01000023">
    <property type="protein sequence ID" value="CZR63187.1"/>
    <property type="molecule type" value="Genomic_DNA"/>
</dbReference>
<evidence type="ECO:0000256" key="1">
    <source>
        <dbReference type="SAM" id="MobiDB-lite"/>
    </source>
</evidence>